<feature type="transmembrane region" description="Helical" evidence="2">
    <location>
        <begin position="12"/>
        <end position="31"/>
    </location>
</feature>
<organism evidence="3">
    <name type="scientific">Nicotiana tabacum</name>
    <name type="common">Common tobacco</name>
    <dbReference type="NCBI Taxonomy" id="4097"/>
    <lineage>
        <taxon>Eukaryota</taxon>
        <taxon>Viridiplantae</taxon>
        <taxon>Streptophyta</taxon>
        <taxon>Embryophyta</taxon>
        <taxon>Tracheophyta</taxon>
        <taxon>Spermatophyta</taxon>
        <taxon>Magnoliopsida</taxon>
        <taxon>eudicotyledons</taxon>
        <taxon>Gunneridae</taxon>
        <taxon>Pentapetalae</taxon>
        <taxon>asterids</taxon>
        <taxon>lamiids</taxon>
        <taxon>Solanales</taxon>
        <taxon>Solanaceae</taxon>
        <taxon>Nicotianoideae</taxon>
        <taxon>Nicotianeae</taxon>
        <taxon>Nicotiana</taxon>
    </lineage>
</organism>
<dbReference type="PANTHER" id="PTHR34125:SF2">
    <property type="entry name" value="TRANSMEMBRANE PROTEIN"/>
    <property type="match status" value="1"/>
</dbReference>
<feature type="transmembrane region" description="Helical" evidence="2">
    <location>
        <begin position="37"/>
        <end position="58"/>
    </location>
</feature>
<dbReference type="AlphaFoldDB" id="A0A1S4DJ28"/>
<accession>A0A1S4DJ28</accession>
<protein>
    <submittedName>
        <fullName evidence="3">Uncharacterized protein</fullName>
    </submittedName>
</protein>
<gene>
    <name evidence="3" type="primary">LOC107830284</name>
</gene>
<sequence length="117" mass="13501">MEIQQLVLKFKFHILFASIFSIFIIILIYLAPRFIDVIKYFWPLLLSTALFLVAVVLFGRISPPVAETEKPGEDILDFVASQPDELQPQLHELHEGEKHEEEEEEEEEGESSTSKVE</sequence>
<dbReference type="PaxDb" id="4097-A0A1S4DJ28"/>
<dbReference type="OMA" id="FRYHIAG"/>
<reference evidence="3" key="1">
    <citation type="submission" date="2025-08" db="UniProtKB">
        <authorList>
            <consortium name="RefSeq"/>
        </authorList>
    </citation>
    <scope>IDENTIFICATION</scope>
</reference>
<evidence type="ECO:0000256" key="2">
    <source>
        <dbReference type="SAM" id="Phobius"/>
    </source>
</evidence>
<feature type="region of interest" description="Disordered" evidence="1">
    <location>
        <begin position="89"/>
        <end position="117"/>
    </location>
</feature>
<keyword evidence="2" id="KW-0472">Membrane</keyword>
<feature type="compositionally biased region" description="Acidic residues" evidence="1">
    <location>
        <begin position="100"/>
        <end position="110"/>
    </location>
</feature>
<dbReference type="KEGG" id="nta:107830284"/>
<proteinExistence type="predicted"/>
<evidence type="ECO:0000313" key="3">
    <source>
        <dbReference type="RefSeq" id="XP_016513289.1"/>
    </source>
</evidence>
<dbReference type="PANTHER" id="PTHR34125">
    <property type="entry name" value="OS01G0762900 PROTEIN"/>
    <property type="match status" value="1"/>
</dbReference>
<dbReference type="OrthoDB" id="649865at2759"/>
<keyword evidence="2" id="KW-0812">Transmembrane</keyword>
<name>A0A1S4DJ28_TOBAC</name>
<keyword evidence="2" id="KW-1133">Transmembrane helix</keyword>
<dbReference type="RefSeq" id="XP_016513289.1">
    <property type="nucleotide sequence ID" value="XM_016657803.1"/>
</dbReference>
<evidence type="ECO:0000256" key="1">
    <source>
        <dbReference type="SAM" id="MobiDB-lite"/>
    </source>
</evidence>